<dbReference type="EMBL" id="LITU01000083">
    <property type="protein sequence ID" value="KOY12594.1"/>
    <property type="molecule type" value="Genomic_DNA"/>
</dbReference>
<name>A0A0N0C298_9BACL</name>
<accession>A0A0N0C298</accession>
<organism evidence="1 2">
    <name type="scientific">Paenibacillus xylanivorans</name>
    <dbReference type="NCBI Taxonomy" id="1705561"/>
    <lineage>
        <taxon>Bacteria</taxon>
        <taxon>Bacillati</taxon>
        <taxon>Bacillota</taxon>
        <taxon>Bacilli</taxon>
        <taxon>Bacillales</taxon>
        <taxon>Paenibacillaceae</taxon>
        <taxon>Paenibacillus</taxon>
    </lineage>
</organism>
<reference evidence="1 2" key="1">
    <citation type="submission" date="2015-08" db="EMBL/GenBank/DDBJ databases">
        <title>Draft genome sequence of cellulolytic and xylanolytic Paenibacillus sp. A59, isolated from a decaying forest soil from Patagonia, Argentina.</title>
        <authorList>
            <person name="Ghio S."/>
            <person name="Caceres A.M."/>
            <person name="Talia P."/>
            <person name="Grasso D."/>
            <person name="Campos E."/>
        </authorList>
    </citation>
    <scope>NUCLEOTIDE SEQUENCE [LARGE SCALE GENOMIC DNA]</scope>
    <source>
        <strain evidence="1 2">A59</strain>
    </source>
</reference>
<dbReference type="RefSeq" id="WP_053784215.1">
    <property type="nucleotide sequence ID" value="NZ_LITU01000083.1"/>
</dbReference>
<gene>
    <name evidence="1" type="ORF">AMS66_29735</name>
</gene>
<protein>
    <submittedName>
        <fullName evidence="1">Uncharacterized protein</fullName>
    </submittedName>
</protein>
<proteinExistence type="predicted"/>
<keyword evidence="2" id="KW-1185">Reference proteome</keyword>
<dbReference type="OrthoDB" id="9996772at2"/>
<evidence type="ECO:0000313" key="2">
    <source>
        <dbReference type="Proteomes" id="UP000037688"/>
    </source>
</evidence>
<comment type="caution">
    <text evidence="1">The sequence shown here is derived from an EMBL/GenBank/DDBJ whole genome shotgun (WGS) entry which is preliminary data.</text>
</comment>
<dbReference type="Proteomes" id="UP000037688">
    <property type="component" value="Unassembled WGS sequence"/>
</dbReference>
<evidence type="ECO:0000313" key="1">
    <source>
        <dbReference type="EMBL" id="KOY12594.1"/>
    </source>
</evidence>
<dbReference type="AlphaFoldDB" id="A0A0N0C298"/>
<sequence>MSNITVVTKIDDFDGPFRIEYAGTLIDDNHAIYIDPDYNIAVMERVDFDGIEYVTSYGEPTIFDLTVDGLSFIENIHNMSAIELLSKFIRKGDTQHATNR</sequence>
<dbReference type="PATRIC" id="fig|1705561.3.peg.6288"/>